<keyword evidence="3" id="KW-1185">Reference proteome</keyword>
<feature type="non-terminal residue" evidence="2">
    <location>
        <position position="215"/>
    </location>
</feature>
<dbReference type="EMBL" id="VWZY01013005">
    <property type="protein sequence ID" value="NXI60153.1"/>
    <property type="molecule type" value="Genomic_DNA"/>
</dbReference>
<accession>A0A7K9UJH6</accession>
<sequence length="215" mass="24438">VNVSLSLLESHSKETQFMLPSQDSHSSAPTKPLHLLASSSYIQNTTKLIPIEKKQNYSSGFPLLKLESGYHFKTAFLHPIEMSSARPPLIPRVAWNSLNSLHSHQSLYGPRKSKSKEDLNMSRYDPEIPRQVHEEEKTWAETVQRESHKHLNINPYKEEQEVSLQQQFSANMHMDTALITQRPAGIPLCQLQLDPRPRPPPAVTQPITTPLIPVK</sequence>
<dbReference type="OrthoDB" id="5974632at2759"/>
<dbReference type="PANTHER" id="PTHR14492">
    <property type="entry name" value="JBTS17"/>
    <property type="match status" value="1"/>
</dbReference>
<feature type="region of interest" description="Disordered" evidence="1">
    <location>
        <begin position="193"/>
        <end position="215"/>
    </location>
</feature>
<dbReference type="InterPro" id="IPR028236">
    <property type="entry name" value="CPLANE1"/>
</dbReference>
<feature type="non-terminal residue" evidence="2">
    <location>
        <position position="1"/>
    </location>
</feature>
<dbReference type="Proteomes" id="UP000579406">
    <property type="component" value="Unassembled WGS sequence"/>
</dbReference>
<dbReference type="AlphaFoldDB" id="A0A7K9UJH6"/>
<name>A0A7K9UJH6_9AVES</name>
<dbReference type="PANTHER" id="PTHR14492:SF4">
    <property type="entry name" value="CILIOGENESIS AND PLANAR POLARITY EFFECTOR 1"/>
    <property type="match status" value="1"/>
</dbReference>
<protein>
    <submittedName>
        <fullName evidence="2">CPLN1 protein</fullName>
    </submittedName>
</protein>
<evidence type="ECO:0000313" key="3">
    <source>
        <dbReference type="Proteomes" id="UP000579406"/>
    </source>
</evidence>
<comment type="caution">
    <text evidence="2">The sequence shown here is derived from an EMBL/GenBank/DDBJ whole genome shotgun (WGS) entry which is preliminary data.</text>
</comment>
<evidence type="ECO:0000256" key="1">
    <source>
        <dbReference type="SAM" id="MobiDB-lite"/>
    </source>
</evidence>
<evidence type="ECO:0000313" key="2">
    <source>
        <dbReference type="EMBL" id="NXI60153.1"/>
    </source>
</evidence>
<proteinExistence type="predicted"/>
<dbReference type="GO" id="GO:0035869">
    <property type="term" value="C:ciliary transition zone"/>
    <property type="evidence" value="ECO:0007669"/>
    <property type="project" value="TreeGrafter"/>
</dbReference>
<dbReference type="GO" id="GO:0060271">
    <property type="term" value="P:cilium assembly"/>
    <property type="evidence" value="ECO:0007669"/>
    <property type="project" value="TreeGrafter"/>
</dbReference>
<reference evidence="2 3" key="1">
    <citation type="submission" date="2019-09" db="EMBL/GenBank/DDBJ databases">
        <title>Bird 10,000 Genomes (B10K) Project - Family phase.</title>
        <authorList>
            <person name="Zhang G."/>
        </authorList>
    </citation>
    <scope>NUCLEOTIDE SEQUENCE [LARGE SCALE GENOMIC DNA]</scope>
    <source>
        <strain evidence="2">B10K-DU-001-61</strain>
        <tissue evidence="2">Muscle</tissue>
    </source>
</reference>
<gene>
    <name evidence="2" type="primary">Cplane1_2</name>
    <name evidence="2" type="ORF">CHLAEN_R03367</name>
</gene>
<organism evidence="2 3">
    <name type="scientific">Chloroceryle aenea</name>
    <name type="common">American pygmy kingfisher</name>
    <dbReference type="NCBI Taxonomy" id="176938"/>
    <lineage>
        <taxon>Eukaryota</taxon>
        <taxon>Metazoa</taxon>
        <taxon>Chordata</taxon>
        <taxon>Craniata</taxon>
        <taxon>Vertebrata</taxon>
        <taxon>Euteleostomi</taxon>
        <taxon>Archelosauria</taxon>
        <taxon>Archosauria</taxon>
        <taxon>Dinosauria</taxon>
        <taxon>Saurischia</taxon>
        <taxon>Theropoda</taxon>
        <taxon>Coelurosauria</taxon>
        <taxon>Aves</taxon>
        <taxon>Neognathae</taxon>
        <taxon>Neoaves</taxon>
        <taxon>Telluraves</taxon>
        <taxon>Coraciimorphae</taxon>
        <taxon>Coraciiformes</taxon>
        <taxon>Cerylidae</taxon>
        <taxon>Chloroceryle</taxon>
    </lineage>
</organism>